<feature type="transmembrane region" description="Helical" evidence="1">
    <location>
        <begin position="7"/>
        <end position="27"/>
    </location>
</feature>
<dbReference type="Pfam" id="PF14126">
    <property type="entry name" value="DUF4293"/>
    <property type="match status" value="1"/>
</dbReference>
<accession>A0ABV3ZCF1</accession>
<keyword evidence="3" id="KW-1185">Reference proteome</keyword>
<keyword evidence="1" id="KW-0472">Membrane</keyword>
<feature type="transmembrane region" description="Helical" evidence="1">
    <location>
        <begin position="66"/>
        <end position="84"/>
    </location>
</feature>
<dbReference type="RefSeq" id="WP_369328957.1">
    <property type="nucleotide sequence ID" value="NZ_JAULBC010000002.1"/>
</dbReference>
<keyword evidence="1" id="KW-1133">Transmembrane helix</keyword>
<dbReference type="Proteomes" id="UP001560573">
    <property type="component" value="Unassembled WGS sequence"/>
</dbReference>
<evidence type="ECO:0000313" key="2">
    <source>
        <dbReference type="EMBL" id="MEX6687552.1"/>
    </source>
</evidence>
<comment type="caution">
    <text evidence="2">The sequence shown here is derived from an EMBL/GenBank/DDBJ whole genome shotgun (WGS) entry which is preliminary data.</text>
</comment>
<dbReference type="InterPro" id="IPR025635">
    <property type="entry name" value="DUF4293"/>
</dbReference>
<protein>
    <submittedName>
        <fullName evidence="2">DUF4293 domain-containing protein</fullName>
    </submittedName>
</protein>
<gene>
    <name evidence="2" type="ORF">QTN47_08625</name>
</gene>
<name>A0ABV3ZCF1_9BACT</name>
<reference evidence="2 3" key="1">
    <citation type="submission" date="2023-07" db="EMBL/GenBank/DDBJ databases">
        <authorList>
            <person name="Lian W.-H."/>
        </authorList>
    </citation>
    <scope>NUCLEOTIDE SEQUENCE [LARGE SCALE GENOMIC DNA]</scope>
    <source>
        <strain evidence="2 3">SYSU DXS3180</strain>
    </source>
</reference>
<evidence type="ECO:0000256" key="1">
    <source>
        <dbReference type="SAM" id="Phobius"/>
    </source>
</evidence>
<proteinExistence type="predicted"/>
<evidence type="ECO:0000313" key="3">
    <source>
        <dbReference type="Proteomes" id="UP001560573"/>
    </source>
</evidence>
<feature type="transmembrane region" description="Helical" evidence="1">
    <location>
        <begin position="39"/>
        <end position="59"/>
    </location>
</feature>
<feature type="transmembrane region" description="Helical" evidence="1">
    <location>
        <begin position="96"/>
        <end position="118"/>
    </location>
</feature>
<sequence length="137" mass="15106">MIQRAQSLWLLAASICGFISLRTTFFNGTTGPFTGTTNVFILILTVICATISLVDIFLFKNRKLQLRIALINALISALVIFLYLNTVSKLVQPGTSVVAGLSILSILVFVIPVFLLFAARGIYKDEKLVKSVNRLRN</sequence>
<keyword evidence="1" id="KW-0812">Transmembrane</keyword>
<organism evidence="2 3">
    <name type="scientific">Danxiaibacter flavus</name>
    <dbReference type="NCBI Taxonomy" id="3049108"/>
    <lineage>
        <taxon>Bacteria</taxon>
        <taxon>Pseudomonadati</taxon>
        <taxon>Bacteroidota</taxon>
        <taxon>Chitinophagia</taxon>
        <taxon>Chitinophagales</taxon>
        <taxon>Chitinophagaceae</taxon>
        <taxon>Danxiaibacter</taxon>
    </lineage>
</organism>
<dbReference type="EMBL" id="JAULBC010000002">
    <property type="protein sequence ID" value="MEX6687552.1"/>
    <property type="molecule type" value="Genomic_DNA"/>
</dbReference>